<feature type="transmembrane region" description="Helical" evidence="1">
    <location>
        <begin position="59"/>
        <end position="82"/>
    </location>
</feature>
<feature type="transmembrane region" description="Helical" evidence="1">
    <location>
        <begin position="94"/>
        <end position="112"/>
    </location>
</feature>
<organism evidence="2 3">
    <name type="scientific">Eshraghiella crossota CAG:259</name>
    <dbReference type="NCBI Taxonomy" id="1263062"/>
    <lineage>
        <taxon>Bacteria</taxon>
        <taxon>Bacillati</taxon>
        <taxon>Bacillota</taxon>
        <taxon>Clostridia</taxon>
        <taxon>Lachnospirales</taxon>
        <taxon>Lachnospiraceae</taxon>
        <taxon>Eshraghiella</taxon>
    </lineage>
</organism>
<evidence type="ECO:0000313" key="2">
    <source>
        <dbReference type="EMBL" id="CCY78707.1"/>
    </source>
</evidence>
<dbReference type="AlphaFoldDB" id="R5M0C2"/>
<keyword evidence="1" id="KW-1133">Transmembrane helix</keyword>
<dbReference type="EMBL" id="CAYU010000115">
    <property type="protein sequence ID" value="CCY78707.1"/>
    <property type="molecule type" value="Genomic_DNA"/>
</dbReference>
<keyword evidence="1" id="KW-0812">Transmembrane</keyword>
<evidence type="ECO:0000313" key="3">
    <source>
        <dbReference type="Proteomes" id="UP000018300"/>
    </source>
</evidence>
<accession>R5M0C2</accession>
<proteinExistence type="predicted"/>
<feature type="transmembrane region" description="Helical" evidence="1">
    <location>
        <begin position="20"/>
        <end position="39"/>
    </location>
</feature>
<evidence type="ECO:0000256" key="1">
    <source>
        <dbReference type="SAM" id="Phobius"/>
    </source>
</evidence>
<keyword evidence="1" id="KW-0472">Membrane</keyword>
<sequence length="116" mass="13569">MDKKQNYMVAAKLTKSTLKCLGKIILCINIVLYQLSWLIKWLVTHGFYKYSPKIRRYCLTYQAACTDAILIEGFLFLILWNITYNEMDKARKKVLLFNCFSIAGLGIISFFLHPFN</sequence>
<dbReference type="Proteomes" id="UP000018300">
    <property type="component" value="Unassembled WGS sequence"/>
</dbReference>
<comment type="caution">
    <text evidence="2">The sequence shown here is derived from an EMBL/GenBank/DDBJ whole genome shotgun (WGS) entry which is preliminary data.</text>
</comment>
<name>R5M0C2_9FIRM</name>
<gene>
    <name evidence="2" type="ORF">BN569_01464</name>
</gene>
<protein>
    <submittedName>
        <fullName evidence="2">Uncharacterized protein</fullName>
    </submittedName>
</protein>
<reference evidence="2" key="1">
    <citation type="submission" date="2012-11" db="EMBL/GenBank/DDBJ databases">
        <title>Dependencies among metagenomic species, viruses, plasmids and units of genetic variation.</title>
        <authorList>
            <person name="Nielsen H.B."/>
            <person name="Almeida M."/>
            <person name="Juncker A.S."/>
            <person name="Rasmussen S."/>
            <person name="Li J."/>
            <person name="Sunagawa S."/>
            <person name="Plichta D."/>
            <person name="Gautier L."/>
            <person name="Le Chatelier E."/>
            <person name="Peletier E."/>
            <person name="Bonde I."/>
            <person name="Nielsen T."/>
            <person name="Manichanh C."/>
            <person name="Arumugam M."/>
            <person name="Batto J."/>
            <person name="Santos M.B.Q.D."/>
            <person name="Blom N."/>
            <person name="Borruel N."/>
            <person name="Burgdorf K.S."/>
            <person name="Boumezbeur F."/>
            <person name="Casellas F."/>
            <person name="Dore J."/>
            <person name="Guarner F."/>
            <person name="Hansen T."/>
            <person name="Hildebrand F."/>
            <person name="Kaas R.S."/>
            <person name="Kennedy S."/>
            <person name="Kristiansen K."/>
            <person name="Kultima J.R."/>
            <person name="Leonard P."/>
            <person name="Levenez F."/>
            <person name="Lund O."/>
            <person name="Moumen B."/>
            <person name="Le Paslier D."/>
            <person name="Pons N."/>
            <person name="Pedersen O."/>
            <person name="Prifti E."/>
            <person name="Qin J."/>
            <person name="Raes J."/>
            <person name="Tap J."/>
            <person name="Tims S."/>
            <person name="Ussery D.W."/>
            <person name="Yamada T."/>
            <person name="MetaHit consortium"/>
            <person name="Renault P."/>
            <person name="Sicheritz-Ponten T."/>
            <person name="Bork P."/>
            <person name="Wang J."/>
            <person name="Brunak S."/>
            <person name="Ehrlich S.D."/>
        </authorList>
    </citation>
    <scope>NUCLEOTIDE SEQUENCE [LARGE SCALE GENOMIC DNA]</scope>
</reference>